<evidence type="ECO:0000259" key="4">
    <source>
        <dbReference type="Pfam" id="PF14381"/>
    </source>
</evidence>
<dbReference type="RefSeq" id="XP_013759518.1">
    <property type="nucleotide sequence ID" value="XM_013904064.1"/>
</dbReference>
<dbReference type="SMART" id="SM00185">
    <property type="entry name" value="ARM"/>
    <property type="match status" value="7"/>
</dbReference>
<dbReference type="OrthoDB" id="7537227at2759"/>
<dbReference type="OMA" id="HYENRSA"/>
<dbReference type="InterPro" id="IPR000225">
    <property type="entry name" value="Armadillo"/>
</dbReference>
<name>A0A0L0D8I2_THETB</name>
<dbReference type="Pfam" id="PF02985">
    <property type="entry name" value="HEAT"/>
    <property type="match status" value="1"/>
</dbReference>
<evidence type="ECO:0000256" key="3">
    <source>
        <dbReference type="PROSITE-ProRule" id="PRU00259"/>
    </source>
</evidence>
<feature type="repeat" description="ARM" evidence="3">
    <location>
        <begin position="167"/>
        <end position="209"/>
    </location>
</feature>
<dbReference type="InterPro" id="IPR052441">
    <property type="entry name" value="Armadillo-Ser/Thr_Kinase"/>
</dbReference>
<dbReference type="Pfam" id="PF14381">
    <property type="entry name" value="EDR1_CTR1_ARMC3_pept"/>
    <property type="match status" value="1"/>
</dbReference>
<keyword evidence="1" id="KW-0677">Repeat</keyword>
<dbReference type="InterPro" id="IPR055164">
    <property type="entry name" value="EDR1/CTR1/ARMC3-like_pept-like"/>
</dbReference>
<proteinExistence type="predicted"/>
<dbReference type="PANTHER" id="PTHR46618:SF1">
    <property type="entry name" value="ARMADILLO REPEAT-CONTAINING PROTEIN 3"/>
    <property type="match status" value="1"/>
</dbReference>
<dbReference type="Pfam" id="PF00514">
    <property type="entry name" value="Arm"/>
    <property type="match status" value="1"/>
</dbReference>
<dbReference type="PROSITE" id="PS50077">
    <property type="entry name" value="HEAT_REPEAT"/>
    <property type="match status" value="1"/>
</dbReference>
<keyword evidence="6" id="KW-1185">Reference proteome</keyword>
<feature type="repeat" description="ARM" evidence="3">
    <location>
        <begin position="208"/>
        <end position="250"/>
    </location>
</feature>
<dbReference type="InterPro" id="IPR021133">
    <property type="entry name" value="HEAT_type_2"/>
</dbReference>
<sequence>MAGYGGLEVADDASLKVPGVPRGERTLMPVSISVSDPMTLILLLSSPEDYVFHMAALALGAYAELAAENRKFVVTHGGLAPTVARLKATLALPAEAQMAAVLQSASFLLCVTARDGSARRAMVKLDVVEPLATLLKADDIATLENATLALTALSRDYATAAAIVSVGGIPALLNLAQLPDQELAYYATVALGNCAAEYNSRRAIMSVGGIPILLSLLASETPNLRLAAARAIARLTKEFSNRVALRTADGLPLVLQFLGDPSLSFLAPYLAATMAACLEEQGTLEAHAELGYVQVLLTVLATSTAAGTLAQASLALARVCNHEPARSVVLHHDAFGSVVVNLLNESTDTTVLAHLAQLILNCATTSANCTLLRELGAIPGLVALLRHFNPVVHATALAAIAAFALHYENRSALRHADGLQALVAILDGGRQEPSVIRNAADALTSMCQEHESRSILQALKIMPILLASLKAAAEDAELVAALTRAIAGMAHEETARDELTTLSGVDLLVPLLSSESAPVRRDAAWAISVCCAQEMFAQQVCNRGGIDQLQNLIHGQGSDRERAHDTLAQLLKKNFSAKYALTSKLGWEDVIPAGFYDMGRSRRFQPLAELRETKLNSKREVLLVNPLKDKVLGELITRAIALVEEVPERTDRIAALAAMVADAMGGPKDWLSYNEFGEYEYELSALKVACKSNVIPLGAVTKGVFYHRALLFKILADNAKISATLERGEYTRAWNVVRVRSKPRIVDLTFDVGALYVVGTEKAERYAKI</sequence>
<dbReference type="PANTHER" id="PTHR46618">
    <property type="entry name" value="ARMADILLO REPEAT-CONTAINING PROTEIN 3"/>
    <property type="match status" value="1"/>
</dbReference>
<dbReference type="PROSITE" id="PS50176">
    <property type="entry name" value="ARM_REPEAT"/>
    <property type="match status" value="3"/>
</dbReference>
<feature type="repeat" description="HEAT" evidence="2">
    <location>
        <begin position="209"/>
        <end position="247"/>
    </location>
</feature>
<gene>
    <name evidence="5" type="ORF">AMSG_02613</name>
</gene>
<evidence type="ECO:0000256" key="2">
    <source>
        <dbReference type="PROSITE-ProRule" id="PRU00103"/>
    </source>
</evidence>
<organism evidence="5 6">
    <name type="scientific">Thecamonas trahens ATCC 50062</name>
    <dbReference type="NCBI Taxonomy" id="461836"/>
    <lineage>
        <taxon>Eukaryota</taxon>
        <taxon>Apusozoa</taxon>
        <taxon>Apusomonadida</taxon>
        <taxon>Apusomonadidae</taxon>
        <taxon>Thecamonas</taxon>
    </lineage>
</organism>
<dbReference type="STRING" id="461836.A0A0L0D8I2"/>
<evidence type="ECO:0000313" key="5">
    <source>
        <dbReference type="EMBL" id="KNC47588.1"/>
    </source>
</evidence>
<feature type="domain" description="EDR1/CTR1/ARMC3-like peptidase-like" evidence="4">
    <location>
        <begin position="574"/>
        <end position="755"/>
    </location>
</feature>
<evidence type="ECO:0000256" key="1">
    <source>
        <dbReference type="ARBA" id="ARBA00022737"/>
    </source>
</evidence>
<dbReference type="EMBL" id="GL349447">
    <property type="protein sequence ID" value="KNC47588.1"/>
    <property type="molecule type" value="Genomic_DNA"/>
</dbReference>
<evidence type="ECO:0000313" key="6">
    <source>
        <dbReference type="Proteomes" id="UP000054408"/>
    </source>
</evidence>
<dbReference type="InterPro" id="IPR016024">
    <property type="entry name" value="ARM-type_fold"/>
</dbReference>
<accession>A0A0L0D8I2</accession>
<protein>
    <submittedName>
        <fullName evidence="5">Armadillo repeat-containing protein 3</fullName>
    </submittedName>
</protein>
<dbReference type="eggNOG" id="KOG0167">
    <property type="taxonomic scope" value="Eukaryota"/>
</dbReference>
<dbReference type="GeneID" id="25562279"/>
<feature type="repeat" description="ARM" evidence="3">
    <location>
        <begin position="417"/>
        <end position="456"/>
    </location>
</feature>
<dbReference type="InterPro" id="IPR011989">
    <property type="entry name" value="ARM-like"/>
</dbReference>
<dbReference type="SUPFAM" id="SSF48371">
    <property type="entry name" value="ARM repeat"/>
    <property type="match status" value="2"/>
</dbReference>
<reference evidence="5 6" key="1">
    <citation type="submission" date="2010-05" db="EMBL/GenBank/DDBJ databases">
        <title>The Genome Sequence of Thecamonas trahens ATCC 50062.</title>
        <authorList>
            <consortium name="The Broad Institute Genome Sequencing Platform"/>
            <person name="Russ C."/>
            <person name="Cuomo C."/>
            <person name="Shea T."/>
            <person name="Young S.K."/>
            <person name="Zeng Q."/>
            <person name="Koehrsen M."/>
            <person name="Haas B."/>
            <person name="Borodovsky M."/>
            <person name="Guigo R."/>
            <person name="Alvarado L."/>
            <person name="Berlin A."/>
            <person name="Bochicchio J."/>
            <person name="Borenstein D."/>
            <person name="Chapman S."/>
            <person name="Chen Z."/>
            <person name="Freedman E."/>
            <person name="Gellesch M."/>
            <person name="Goldberg J."/>
            <person name="Griggs A."/>
            <person name="Gujja S."/>
            <person name="Heilman E."/>
            <person name="Heiman D."/>
            <person name="Hepburn T."/>
            <person name="Howarth C."/>
            <person name="Jen D."/>
            <person name="Larson L."/>
            <person name="Mehta T."/>
            <person name="Park D."/>
            <person name="Pearson M."/>
            <person name="Roberts A."/>
            <person name="Saif S."/>
            <person name="Shenoy N."/>
            <person name="Sisk P."/>
            <person name="Stolte C."/>
            <person name="Sykes S."/>
            <person name="Thomson T."/>
            <person name="Walk T."/>
            <person name="White J."/>
            <person name="Yandava C."/>
            <person name="Burger G."/>
            <person name="Gray M.W."/>
            <person name="Holland P.W.H."/>
            <person name="King N."/>
            <person name="Lang F.B.F."/>
            <person name="Roger A.J."/>
            <person name="Ruiz-Trillo I."/>
            <person name="Lander E."/>
            <person name="Nusbaum C."/>
        </authorList>
    </citation>
    <scope>NUCLEOTIDE SEQUENCE [LARGE SCALE GENOMIC DNA]</scope>
    <source>
        <strain evidence="5 6">ATCC 50062</strain>
    </source>
</reference>
<dbReference type="InterPro" id="IPR000357">
    <property type="entry name" value="HEAT"/>
</dbReference>
<dbReference type="AlphaFoldDB" id="A0A0L0D8I2"/>
<dbReference type="Gene3D" id="1.25.10.10">
    <property type="entry name" value="Leucine-rich Repeat Variant"/>
    <property type="match status" value="3"/>
</dbReference>
<dbReference type="Proteomes" id="UP000054408">
    <property type="component" value="Unassembled WGS sequence"/>
</dbReference>